<evidence type="ECO:0000313" key="1">
    <source>
        <dbReference type="EMBL" id="PIZ93245.1"/>
    </source>
</evidence>
<reference evidence="2" key="1">
    <citation type="submission" date="2017-09" db="EMBL/GenBank/DDBJ databases">
        <title>Depth-based differentiation of microbial function through sediment-hosted aquifers and enrichment of novel symbionts in the deep terrestrial subsurface.</title>
        <authorList>
            <person name="Probst A.J."/>
            <person name="Ladd B."/>
            <person name="Jarett J.K."/>
            <person name="Geller-Mcgrath D.E."/>
            <person name="Sieber C.M.K."/>
            <person name="Emerson J.B."/>
            <person name="Anantharaman K."/>
            <person name="Thomas B.C."/>
            <person name="Malmstrom R."/>
            <person name="Stieglmeier M."/>
            <person name="Klingl A."/>
            <person name="Woyke T."/>
            <person name="Ryan C.M."/>
            <person name="Banfield J.F."/>
        </authorList>
    </citation>
    <scope>NUCLEOTIDE SEQUENCE [LARGE SCALE GENOMIC DNA]</scope>
</reference>
<dbReference type="EMBL" id="PFPI01000032">
    <property type="protein sequence ID" value="PIZ93245.1"/>
    <property type="molecule type" value="Genomic_DNA"/>
</dbReference>
<comment type="caution">
    <text evidence="1">The sequence shown here is derived from an EMBL/GenBank/DDBJ whole genome shotgun (WGS) entry which is preliminary data.</text>
</comment>
<accession>A0A2M7V3Z9</accession>
<evidence type="ECO:0000313" key="2">
    <source>
        <dbReference type="Proteomes" id="UP000230078"/>
    </source>
</evidence>
<gene>
    <name evidence="1" type="ORF">COX83_02445</name>
</gene>
<dbReference type="AlphaFoldDB" id="A0A2M7V3Z9"/>
<name>A0A2M7V3Z9_9BACT</name>
<organism evidence="1 2">
    <name type="scientific">Candidatus Magasanikbacteria bacterium CG_4_10_14_0_2_um_filter_41_31</name>
    <dbReference type="NCBI Taxonomy" id="1974639"/>
    <lineage>
        <taxon>Bacteria</taxon>
        <taxon>Candidatus Magasanikiibacteriota</taxon>
    </lineage>
</organism>
<proteinExistence type="predicted"/>
<dbReference type="Proteomes" id="UP000230078">
    <property type="component" value="Unassembled WGS sequence"/>
</dbReference>
<sequence>MNAPSPSERLLAAQESYENVQDKLGYLVFSFDTTHTPWTNGELVKIVSFVRVYMHKKLMSLCRTMAVLDRMRRKSRGNPATGKLKPDQHVLWTLDELVYLGYVEQKIEEMLD</sequence>
<protein>
    <submittedName>
        <fullName evidence="1">Uncharacterized protein</fullName>
    </submittedName>
</protein>